<evidence type="ECO:0000256" key="2">
    <source>
        <dbReference type="ARBA" id="ARBA00022692"/>
    </source>
</evidence>
<feature type="transmembrane region" description="Helical" evidence="7">
    <location>
        <begin position="72"/>
        <end position="94"/>
    </location>
</feature>
<feature type="transmembrane region" description="Helical" evidence="7">
    <location>
        <begin position="151"/>
        <end position="178"/>
    </location>
</feature>
<feature type="transmembrane region" description="Helical" evidence="7">
    <location>
        <begin position="38"/>
        <end position="60"/>
    </location>
</feature>
<keyword evidence="4 7" id="KW-0472">Membrane</keyword>
<dbReference type="GO" id="GO:0016020">
    <property type="term" value="C:membrane"/>
    <property type="evidence" value="ECO:0007669"/>
    <property type="project" value="UniProtKB-SubCell"/>
</dbReference>
<name>A0A1J7JGY6_9PEZI</name>
<feature type="transmembrane region" description="Helical" evidence="7">
    <location>
        <begin position="114"/>
        <end position="139"/>
    </location>
</feature>
<feature type="transmembrane region" description="Helical" evidence="7">
    <location>
        <begin position="198"/>
        <end position="218"/>
    </location>
</feature>
<keyword evidence="2 7" id="KW-0812">Transmembrane</keyword>
<evidence type="ECO:0000259" key="8">
    <source>
        <dbReference type="Pfam" id="PF20684"/>
    </source>
</evidence>
<accession>A0A1J7JGY6</accession>
<feature type="region of interest" description="Disordered" evidence="6">
    <location>
        <begin position="363"/>
        <end position="384"/>
    </location>
</feature>
<proteinExistence type="inferred from homology"/>
<dbReference type="STRING" id="1408157.A0A1J7JGY6"/>
<evidence type="ECO:0000256" key="6">
    <source>
        <dbReference type="SAM" id="MobiDB-lite"/>
    </source>
</evidence>
<comment type="similarity">
    <text evidence="5">Belongs to the SAT4 family.</text>
</comment>
<feature type="region of interest" description="Disordered" evidence="6">
    <location>
        <begin position="422"/>
        <end position="458"/>
    </location>
</feature>
<sequence length="458" mass="50522">MAPASNAADVLSLALFDSDNEPSDFTGSPDPHSWLQDFAIAIEVVLPVLALVVCSLRCYIRVSTKNIGWDDYWIFGAMLLCIGQAVDSVIFIKVEFIGIHNVNIPPHDTHHPIFINYIGGLIYNPILSMVKVSVLIFLLRLAGTRPAVKATIWALMTFTTCMMIAIFFSVVFVCQPVQYNWDPKIKDGKCFDKRPFSIWTAAVAIFTDILVLALPFWIFLSLRMARKAKIALLCCFGLGGIVTIVGCVRLYFIYRSNYLPKSPDSNYNIGYVTTALETNLAVMAASGPALWPLARRWFPAFFENLGLSRGYQGHIPDIVETTMPQDELVKEETGGSSSRTRVFRLFSHKKAGGRVSVRPVRTRRLSGQGSHVNRTSGGGSLVLKNMRGDRARGRTVIRSHATVGSEEEMVAYKGIMRTTDYSVSRDDRSSGATEGSWVEQPSRGSGGQTLGRSSVGSI</sequence>
<reference evidence="9 10" key="1">
    <citation type="submission" date="2016-10" db="EMBL/GenBank/DDBJ databases">
        <title>Draft genome sequence of Coniochaeta ligniaria NRRL30616, a lignocellulolytic fungus for bioabatement of inhibitors in plant biomass hydrolysates.</title>
        <authorList>
            <consortium name="DOE Joint Genome Institute"/>
            <person name="Jimenez D.J."/>
            <person name="Hector R.E."/>
            <person name="Riley R."/>
            <person name="Sun H."/>
            <person name="Grigoriev I.V."/>
            <person name="Van Elsas J.D."/>
            <person name="Nichols N.N."/>
        </authorList>
    </citation>
    <scope>NUCLEOTIDE SEQUENCE [LARGE SCALE GENOMIC DNA]</scope>
    <source>
        <strain evidence="9 10">NRRL 30616</strain>
    </source>
</reference>
<evidence type="ECO:0000256" key="4">
    <source>
        <dbReference type="ARBA" id="ARBA00023136"/>
    </source>
</evidence>
<evidence type="ECO:0000256" key="1">
    <source>
        <dbReference type="ARBA" id="ARBA00004141"/>
    </source>
</evidence>
<evidence type="ECO:0000313" key="10">
    <source>
        <dbReference type="Proteomes" id="UP000182658"/>
    </source>
</evidence>
<dbReference type="InterPro" id="IPR049326">
    <property type="entry name" value="Rhodopsin_dom_fungi"/>
</dbReference>
<dbReference type="PANTHER" id="PTHR33048">
    <property type="entry name" value="PTH11-LIKE INTEGRAL MEMBRANE PROTEIN (AFU_ORTHOLOGUE AFUA_5G11245)"/>
    <property type="match status" value="1"/>
</dbReference>
<keyword evidence="3 7" id="KW-1133">Transmembrane helix</keyword>
<dbReference type="PANTHER" id="PTHR33048:SF47">
    <property type="entry name" value="INTEGRAL MEMBRANE PROTEIN-RELATED"/>
    <property type="match status" value="1"/>
</dbReference>
<gene>
    <name evidence="9" type="ORF">CONLIGDRAFT_672360</name>
</gene>
<evidence type="ECO:0000256" key="5">
    <source>
        <dbReference type="ARBA" id="ARBA00038359"/>
    </source>
</evidence>
<dbReference type="Proteomes" id="UP000182658">
    <property type="component" value="Unassembled WGS sequence"/>
</dbReference>
<keyword evidence="10" id="KW-1185">Reference proteome</keyword>
<dbReference type="InterPro" id="IPR052337">
    <property type="entry name" value="SAT4-like"/>
</dbReference>
<dbReference type="Pfam" id="PF20684">
    <property type="entry name" value="Fung_rhodopsin"/>
    <property type="match status" value="1"/>
</dbReference>
<feature type="transmembrane region" description="Helical" evidence="7">
    <location>
        <begin position="230"/>
        <end position="254"/>
    </location>
</feature>
<evidence type="ECO:0000256" key="7">
    <source>
        <dbReference type="SAM" id="Phobius"/>
    </source>
</evidence>
<feature type="domain" description="Rhodopsin" evidence="8">
    <location>
        <begin position="56"/>
        <end position="296"/>
    </location>
</feature>
<dbReference type="InParanoid" id="A0A1J7JGY6"/>
<dbReference type="OrthoDB" id="5283415at2759"/>
<feature type="compositionally biased region" description="Polar residues" evidence="6">
    <location>
        <begin position="365"/>
        <end position="375"/>
    </location>
</feature>
<dbReference type="AlphaFoldDB" id="A0A1J7JGY6"/>
<comment type="subcellular location">
    <subcellularLocation>
        <location evidence="1">Membrane</location>
        <topology evidence="1">Multi-pass membrane protein</topology>
    </subcellularLocation>
</comment>
<evidence type="ECO:0000256" key="3">
    <source>
        <dbReference type="ARBA" id="ARBA00022989"/>
    </source>
</evidence>
<organism evidence="9 10">
    <name type="scientific">Coniochaeta ligniaria NRRL 30616</name>
    <dbReference type="NCBI Taxonomy" id="1408157"/>
    <lineage>
        <taxon>Eukaryota</taxon>
        <taxon>Fungi</taxon>
        <taxon>Dikarya</taxon>
        <taxon>Ascomycota</taxon>
        <taxon>Pezizomycotina</taxon>
        <taxon>Sordariomycetes</taxon>
        <taxon>Sordariomycetidae</taxon>
        <taxon>Coniochaetales</taxon>
        <taxon>Coniochaetaceae</taxon>
        <taxon>Coniochaeta</taxon>
    </lineage>
</organism>
<protein>
    <recommendedName>
        <fullName evidence="8">Rhodopsin domain-containing protein</fullName>
    </recommendedName>
</protein>
<evidence type="ECO:0000313" key="9">
    <source>
        <dbReference type="EMBL" id="OIW26890.1"/>
    </source>
</evidence>
<dbReference type="EMBL" id="KV875100">
    <property type="protein sequence ID" value="OIW26890.1"/>
    <property type="molecule type" value="Genomic_DNA"/>
</dbReference>